<evidence type="ECO:0000256" key="5">
    <source>
        <dbReference type="PROSITE-ProRule" id="PRU01091"/>
    </source>
</evidence>
<dbReference type="CDD" id="cd15831">
    <property type="entry name" value="BTAD"/>
    <property type="match status" value="1"/>
</dbReference>
<dbReference type="InterPro" id="IPR011990">
    <property type="entry name" value="TPR-like_helical_dom_sf"/>
</dbReference>
<dbReference type="SMART" id="SM01043">
    <property type="entry name" value="BTAD"/>
    <property type="match status" value="1"/>
</dbReference>
<reference evidence="7" key="1">
    <citation type="submission" date="2021-01" db="EMBL/GenBank/DDBJ databases">
        <title>Whole genome shotgun sequence of Sinosporangium siamense NBRC 109515.</title>
        <authorList>
            <person name="Komaki H."/>
            <person name="Tamura T."/>
        </authorList>
    </citation>
    <scope>NUCLEOTIDE SEQUENCE</scope>
    <source>
        <strain evidence="7">NBRC 109515</strain>
    </source>
</reference>
<evidence type="ECO:0000256" key="3">
    <source>
        <dbReference type="ARBA" id="ARBA00023125"/>
    </source>
</evidence>
<comment type="similarity">
    <text evidence="1">Belongs to the AfsR/DnrI/RedD regulatory family.</text>
</comment>
<dbReference type="GO" id="GO:0000160">
    <property type="term" value="P:phosphorelay signal transduction system"/>
    <property type="evidence" value="ECO:0007669"/>
    <property type="project" value="InterPro"/>
</dbReference>
<evidence type="ECO:0000313" key="8">
    <source>
        <dbReference type="Proteomes" id="UP000606172"/>
    </source>
</evidence>
<protein>
    <submittedName>
        <fullName evidence="7">SARP family transcriptional regulator</fullName>
    </submittedName>
</protein>
<dbReference type="SUPFAM" id="SSF48452">
    <property type="entry name" value="TPR-like"/>
    <property type="match status" value="1"/>
</dbReference>
<dbReference type="SMART" id="SM00862">
    <property type="entry name" value="Trans_reg_C"/>
    <property type="match status" value="1"/>
</dbReference>
<dbReference type="Pfam" id="PF00486">
    <property type="entry name" value="Trans_reg_C"/>
    <property type="match status" value="1"/>
</dbReference>
<gene>
    <name evidence="7" type="ORF">Ssi02_53180</name>
</gene>
<dbReference type="GO" id="GO:0006355">
    <property type="term" value="P:regulation of DNA-templated transcription"/>
    <property type="evidence" value="ECO:0007669"/>
    <property type="project" value="InterPro"/>
</dbReference>
<dbReference type="EMBL" id="BOOW01000032">
    <property type="protein sequence ID" value="GII95087.1"/>
    <property type="molecule type" value="Genomic_DNA"/>
</dbReference>
<dbReference type="Proteomes" id="UP000606172">
    <property type="component" value="Unassembled WGS sequence"/>
</dbReference>
<dbReference type="InterPro" id="IPR027417">
    <property type="entry name" value="P-loop_NTPase"/>
</dbReference>
<dbReference type="GO" id="GO:0003677">
    <property type="term" value="F:DNA binding"/>
    <property type="evidence" value="ECO:0007669"/>
    <property type="project" value="UniProtKB-UniRule"/>
</dbReference>
<dbReference type="AlphaFoldDB" id="A0A919VA68"/>
<dbReference type="InterPro" id="IPR051677">
    <property type="entry name" value="AfsR-DnrI-RedD_regulator"/>
</dbReference>
<evidence type="ECO:0000256" key="4">
    <source>
        <dbReference type="ARBA" id="ARBA00023163"/>
    </source>
</evidence>
<dbReference type="Gene3D" id="1.25.40.10">
    <property type="entry name" value="Tetratricopeptide repeat domain"/>
    <property type="match status" value="1"/>
</dbReference>
<evidence type="ECO:0000259" key="6">
    <source>
        <dbReference type="PROSITE" id="PS51755"/>
    </source>
</evidence>
<dbReference type="InterPro" id="IPR036388">
    <property type="entry name" value="WH-like_DNA-bd_sf"/>
</dbReference>
<accession>A0A919VA68</accession>
<dbReference type="CDD" id="cd00383">
    <property type="entry name" value="trans_reg_C"/>
    <property type="match status" value="1"/>
</dbReference>
<dbReference type="RefSeq" id="WP_204030155.1">
    <property type="nucleotide sequence ID" value="NZ_BOOW01000032.1"/>
</dbReference>
<keyword evidence="4" id="KW-0804">Transcription</keyword>
<name>A0A919VA68_9ACTN</name>
<feature type="DNA-binding region" description="OmpR/PhoB-type" evidence="5">
    <location>
        <begin position="1"/>
        <end position="95"/>
    </location>
</feature>
<dbReference type="PRINTS" id="PR00364">
    <property type="entry name" value="DISEASERSIST"/>
</dbReference>
<dbReference type="InterPro" id="IPR005158">
    <property type="entry name" value="BTAD"/>
</dbReference>
<evidence type="ECO:0000256" key="1">
    <source>
        <dbReference type="ARBA" id="ARBA00005820"/>
    </source>
</evidence>
<dbReference type="InterPro" id="IPR001867">
    <property type="entry name" value="OmpR/PhoB-type_DNA-bd"/>
</dbReference>
<dbReference type="SUPFAM" id="SSF52540">
    <property type="entry name" value="P-loop containing nucleoside triphosphate hydrolases"/>
    <property type="match status" value="1"/>
</dbReference>
<dbReference type="Gene3D" id="1.10.10.10">
    <property type="entry name" value="Winged helix-like DNA-binding domain superfamily/Winged helix DNA-binding domain"/>
    <property type="match status" value="1"/>
</dbReference>
<dbReference type="PANTHER" id="PTHR35807:SF1">
    <property type="entry name" value="TRANSCRIPTIONAL REGULATOR REDD"/>
    <property type="match status" value="1"/>
</dbReference>
<keyword evidence="8" id="KW-1185">Reference proteome</keyword>
<dbReference type="PROSITE" id="PS51755">
    <property type="entry name" value="OMPR_PHOB"/>
    <property type="match status" value="1"/>
</dbReference>
<dbReference type="InterPro" id="IPR016032">
    <property type="entry name" value="Sig_transdc_resp-reg_C-effctor"/>
</dbReference>
<dbReference type="GO" id="GO:0043531">
    <property type="term" value="F:ADP binding"/>
    <property type="evidence" value="ECO:0007669"/>
    <property type="project" value="InterPro"/>
</dbReference>
<dbReference type="Pfam" id="PF03704">
    <property type="entry name" value="BTAD"/>
    <property type="match status" value="1"/>
</dbReference>
<sequence>MRFLILGPLEIHDDNRKLALSAAKPSRVLSLLLLNHGQVVATRTLMEELWGDNPPVSSSTTLQTYIYQLRKLLSSSCSHGAHALQTHSAGYRLQLAAGFFDLDRFTDAMNRGQREQTRGEHDKARSSLTEALGLWRGQALAGLELGPQLQARATGLEELRARTLEMRIEASLAIGLHREAVGELRMLTAAEPYREGLASQLMIALYRSERRSEALEVYRRLHRLFIEELGIDPSPKIRKLHEAILKNDASIDFHPQGPSSAVHLQSRVRPAQLPADIPDFICRTRELAHITSALGPQRDDHTGRPPSQIVITGMTGVGKSALAVHAAHGLRAHYPDGQLYVRLRRAGHTISPSDALGGMLQAVGFPPTAIPANLEERSHLFRSWAADRKLLVLIDDAVSANQVEPLLPAGIRSAAIITSQSAIGGLPGAETVRLSPLGTGEATQLLALLAGKRKVAAEPEAAAAISQICGGLPLAIRICAARVTRRSWSLSQMLARLADHAERLNELCTDGLDMRRDLATGLASLTRREISAFQQLGTMRADTFTTTYAACELMAGVRDTERLLDRLHEASVVQLLGENTGGEPLWHFHPLMRSYAVELAYAAKDDVRSAV</sequence>
<dbReference type="SUPFAM" id="SSF46894">
    <property type="entry name" value="C-terminal effector domain of the bipartite response regulators"/>
    <property type="match status" value="1"/>
</dbReference>
<keyword evidence="2" id="KW-0805">Transcription regulation</keyword>
<dbReference type="PANTHER" id="PTHR35807">
    <property type="entry name" value="TRANSCRIPTIONAL REGULATOR REDD-RELATED"/>
    <property type="match status" value="1"/>
</dbReference>
<comment type="caution">
    <text evidence="7">The sequence shown here is derived from an EMBL/GenBank/DDBJ whole genome shotgun (WGS) entry which is preliminary data.</text>
</comment>
<keyword evidence="3 5" id="KW-0238">DNA-binding</keyword>
<evidence type="ECO:0000256" key="2">
    <source>
        <dbReference type="ARBA" id="ARBA00023015"/>
    </source>
</evidence>
<evidence type="ECO:0000313" key="7">
    <source>
        <dbReference type="EMBL" id="GII95087.1"/>
    </source>
</evidence>
<dbReference type="Gene3D" id="3.40.50.300">
    <property type="entry name" value="P-loop containing nucleotide triphosphate hydrolases"/>
    <property type="match status" value="1"/>
</dbReference>
<feature type="domain" description="OmpR/PhoB-type" evidence="6">
    <location>
        <begin position="1"/>
        <end position="95"/>
    </location>
</feature>
<organism evidence="7 8">
    <name type="scientific">Sinosporangium siamense</name>
    <dbReference type="NCBI Taxonomy" id="1367973"/>
    <lineage>
        <taxon>Bacteria</taxon>
        <taxon>Bacillati</taxon>
        <taxon>Actinomycetota</taxon>
        <taxon>Actinomycetes</taxon>
        <taxon>Streptosporangiales</taxon>
        <taxon>Streptosporangiaceae</taxon>
        <taxon>Sinosporangium</taxon>
    </lineage>
</organism>
<proteinExistence type="inferred from homology"/>